<dbReference type="RefSeq" id="WP_078502225.1">
    <property type="nucleotide sequence ID" value="NZ_MSZX01000013.1"/>
</dbReference>
<evidence type="ECO:0000256" key="2">
    <source>
        <dbReference type="ARBA" id="ARBA00023315"/>
    </source>
</evidence>
<evidence type="ECO:0000259" key="3">
    <source>
        <dbReference type="PROSITE" id="PS51186"/>
    </source>
</evidence>
<sequence>MSDVYRLATLKDAEELLDVFIRAYEPIRELGIKFPAATADLSLVHETISNHECYVLERDGKIIATVTVSKPIAMLKDITDFPFIMKFAVEPAYKGQGIGTLLLNWVEDTIVRDTWEAPAVTLGTAVRHPWLVPMYERRGYERIHEVETEDDGTMVLLRKILHPERFQGDKISPPTLSI</sequence>
<name>A0A1T2X2D5_9BACL</name>
<keyword evidence="1 4" id="KW-0808">Transferase</keyword>
<evidence type="ECO:0000256" key="1">
    <source>
        <dbReference type="ARBA" id="ARBA00022679"/>
    </source>
</evidence>
<dbReference type="PANTHER" id="PTHR43800:SF1">
    <property type="entry name" value="PEPTIDYL-LYSINE N-ACETYLTRANSFERASE YJAB"/>
    <property type="match status" value="1"/>
</dbReference>
<gene>
    <name evidence="4" type="ORF">BVG16_26420</name>
</gene>
<dbReference type="InterPro" id="IPR016181">
    <property type="entry name" value="Acyl_CoA_acyltransferase"/>
</dbReference>
<comment type="caution">
    <text evidence="4">The sequence shown here is derived from an EMBL/GenBank/DDBJ whole genome shotgun (WGS) entry which is preliminary data.</text>
</comment>
<dbReference type="PANTHER" id="PTHR43800">
    <property type="entry name" value="PEPTIDYL-LYSINE N-ACETYLTRANSFERASE YJAB"/>
    <property type="match status" value="1"/>
</dbReference>
<dbReference type="STRING" id="1324314.BVG16_26420"/>
<dbReference type="Proteomes" id="UP000190188">
    <property type="component" value="Unassembled WGS sequence"/>
</dbReference>
<dbReference type="EMBL" id="MSZX01000013">
    <property type="protein sequence ID" value="OPA73997.1"/>
    <property type="molecule type" value="Genomic_DNA"/>
</dbReference>
<evidence type="ECO:0000313" key="5">
    <source>
        <dbReference type="Proteomes" id="UP000190188"/>
    </source>
</evidence>
<dbReference type="PROSITE" id="PS51186">
    <property type="entry name" value="GNAT"/>
    <property type="match status" value="1"/>
</dbReference>
<proteinExistence type="predicted"/>
<dbReference type="AlphaFoldDB" id="A0A1T2X2D5"/>
<reference evidence="4 5" key="1">
    <citation type="submission" date="2017-01" db="EMBL/GenBank/DDBJ databases">
        <title>Genome analysis of Paenibacillus selenitrireducens ES3-24.</title>
        <authorList>
            <person name="Xu D."/>
            <person name="Yao R."/>
            <person name="Zheng S."/>
        </authorList>
    </citation>
    <scope>NUCLEOTIDE SEQUENCE [LARGE SCALE GENOMIC DNA]</scope>
    <source>
        <strain evidence="4 5">ES3-24</strain>
    </source>
</reference>
<dbReference type="InterPro" id="IPR000182">
    <property type="entry name" value="GNAT_dom"/>
</dbReference>
<keyword evidence="2" id="KW-0012">Acyltransferase</keyword>
<dbReference type="SUPFAM" id="SSF55729">
    <property type="entry name" value="Acyl-CoA N-acyltransferases (Nat)"/>
    <property type="match status" value="1"/>
</dbReference>
<evidence type="ECO:0000313" key="4">
    <source>
        <dbReference type="EMBL" id="OPA73997.1"/>
    </source>
</evidence>
<keyword evidence="5" id="KW-1185">Reference proteome</keyword>
<dbReference type="GO" id="GO:0016747">
    <property type="term" value="F:acyltransferase activity, transferring groups other than amino-acyl groups"/>
    <property type="evidence" value="ECO:0007669"/>
    <property type="project" value="InterPro"/>
</dbReference>
<accession>A0A1T2X2D5</accession>
<feature type="domain" description="N-acetyltransferase" evidence="3">
    <location>
        <begin position="3"/>
        <end position="162"/>
    </location>
</feature>
<organism evidence="4 5">
    <name type="scientific">Paenibacillus selenitireducens</name>
    <dbReference type="NCBI Taxonomy" id="1324314"/>
    <lineage>
        <taxon>Bacteria</taxon>
        <taxon>Bacillati</taxon>
        <taxon>Bacillota</taxon>
        <taxon>Bacilli</taxon>
        <taxon>Bacillales</taxon>
        <taxon>Paenibacillaceae</taxon>
        <taxon>Paenibacillus</taxon>
    </lineage>
</organism>
<dbReference type="Pfam" id="PF00583">
    <property type="entry name" value="Acetyltransf_1"/>
    <property type="match status" value="1"/>
</dbReference>
<dbReference type="Gene3D" id="3.40.630.30">
    <property type="match status" value="1"/>
</dbReference>
<dbReference type="CDD" id="cd04301">
    <property type="entry name" value="NAT_SF"/>
    <property type="match status" value="1"/>
</dbReference>
<dbReference type="OrthoDB" id="8116329at2"/>
<protein>
    <submittedName>
        <fullName evidence="4">GNAT family N-acetyltransferase</fullName>
    </submittedName>
</protein>